<evidence type="ECO:0000259" key="1">
    <source>
        <dbReference type="Pfam" id="PF01261"/>
    </source>
</evidence>
<sequence length="266" mass="29521">MNIGLSTYAFTWRGSERMASPMTLIDMMDETVDLGGGVFQICDYPAIEAYSDAELTELAVQAERRNLTLELGTRGIGPTQLARYLDIAARLDVRVLRSMFNDAETRPSPDQAEAWLRAVIPGLERQNVTLALETYEQVPVDTLVATVAGLDSPYVGICLDPGNCVAALEMPASVIERTAPYVKNLHIKDFQFTRADGWVGFRLLGCPLGEGLLDLDGMLTRVAPRERDINCIVEHWLDWQNDAETTATVEAAWTRHSMDILRSLQS</sequence>
<dbReference type="STRING" id="1304275.C41B8_12449"/>
<protein>
    <recommendedName>
        <fullName evidence="1">Xylose isomerase-like TIM barrel domain-containing protein</fullName>
    </recommendedName>
</protein>
<dbReference type="PATRIC" id="fig|1304275.5.peg.2539"/>
<dbReference type="PANTHER" id="PTHR12110:SF52">
    <property type="entry name" value="XYLOSE ISOMERASE"/>
    <property type="match status" value="1"/>
</dbReference>
<organism evidence="2 3">
    <name type="scientific">Salinisphaera hydrothermalis (strain C41B8)</name>
    <dbReference type="NCBI Taxonomy" id="1304275"/>
    <lineage>
        <taxon>Bacteria</taxon>
        <taxon>Pseudomonadati</taxon>
        <taxon>Pseudomonadota</taxon>
        <taxon>Gammaproteobacteria</taxon>
        <taxon>Salinisphaerales</taxon>
        <taxon>Salinisphaeraceae</taxon>
        <taxon>Salinisphaera</taxon>
    </lineage>
</organism>
<gene>
    <name evidence="2" type="ORF">C41B8_12449</name>
</gene>
<dbReference type="AlphaFoldDB" id="A0A084IJJ9"/>
<comment type="caution">
    <text evidence="2">The sequence shown here is derived from an EMBL/GenBank/DDBJ whole genome shotgun (WGS) entry which is preliminary data.</text>
</comment>
<dbReference type="RefSeq" id="WP_037338710.1">
    <property type="nucleotide sequence ID" value="NZ_APNK01000020.1"/>
</dbReference>
<evidence type="ECO:0000313" key="2">
    <source>
        <dbReference type="EMBL" id="KEZ76883.1"/>
    </source>
</evidence>
<proteinExistence type="predicted"/>
<dbReference type="InterPro" id="IPR050312">
    <property type="entry name" value="IolE/XylAMocC-like"/>
</dbReference>
<feature type="domain" description="Xylose isomerase-like TIM barrel" evidence="1">
    <location>
        <begin position="79"/>
        <end position="255"/>
    </location>
</feature>
<dbReference type="PANTHER" id="PTHR12110">
    <property type="entry name" value="HYDROXYPYRUVATE ISOMERASE"/>
    <property type="match status" value="1"/>
</dbReference>
<dbReference type="EMBL" id="APNK01000020">
    <property type="protein sequence ID" value="KEZ76883.1"/>
    <property type="molecule type" value="Genomic_DNA"/>
</dbReference>
<evidence type="ECO:0000313" key="3">
    <source>
        <dbReference type="Proteomes" id="UP000028302"/>
    </source>
</evidence>
<dbReference type="eggNOG" id="COG1082">
    <property type="taxonomic scope" value="Bacteria"/>
</dbReference>
<keyword evidence="3" id="KW-1185">Reference proteome</keyword>
<dbReference type="InterPro" id="IPR013022">
    <property type="entry name" value="Xyl_isomerase-like_TIM-brl"/>
</dbReference>
<dbReference type="OrthoDB" id="3350993at2"/>
<dbReference type="Proteomes" id="UP000028302">
    <property type="component" value="Unassembled WGS sequence"/>
</dbReference>
<accession>A0A084IJJ9</accession>
<dbReference type="Gene3D" id="3.20.20.150">
    <property type="entry name" value="Divalent-metal-dependent TIM barrel enzymes"/>
    <property type="match status" value="1"/>
</dbReference>
<dbReference type="InterPro" id="IPR036237">
    <property type="entry name" value="Xyl_isomerase-like_sf"/>
</dbReference>
<dbReference type="Pfam" id="PF01261">
    <property type="entry name" value="AP_endonuc_2"/>
    <property type="match status" value="1"/>
</dbReference>
<reference evidence="2 3" key="1">
    <citation type="submission" date="2013-03" db="EMBL/GenBank/DDBJ databases">
        <title>Salinisphaera hydrothermalis C41B8 Genome Sequencing.</title>
        <authorList>
            <person name="Li C."/>
            <person name="Lai Q."/>
            <person name="Shao Z."/>
        </authorList>
    </citation>
    <scope>NUCLEOTIDE SEQUENCE [LARGE SCALE GENOMIC DNA]</scope>
    <source>
        <strain evidence="2 3">C41B8</strain>
    </source>
</reference>
<name>A0A084IJJ9_SALHC</name>
<dbReference type="SUPFAM" id="SSF51658">
    <property type="entry name" value="Xylose isomerase-like"/>
    <property type="match status" value="1"/>
</dbReference>